<dbReference type="NCBIfam" id="TIGR00225">
    <property type="entry name" value="prc"/>
    <property type="match status" value="1"/>
</dbReference>
<dbReference type="InterPro" id="IPR001478">
    <property type="entry name" value="PDZ"/>
</dbReference>
<dbReference type="InterPro" id="IPR029045">
    <property type="entry name" value="ClpP/crotonase-like_dom_sf"/>
</dbReference>
<dbReference type="Gene3D" id="3.30.750.44">
    <property type="match status" value="1"/>
</dbReference>
<keyword evidence="3 5" id="KW-0378">Hydrolase</keyword>
<dbReference type="OrthoDB" id="9812068at2"/>
<sequence>MLNTKIHSISQQLQHYAINCSISYFLLICILCISFSSAAVTSVNDLKSQQKNEILFNIHAYYVEDLALQQSFETTQPFEALLAKLDPYSKYLDEKELEALFSSTNGRYTGLGIEVKEQEKQIIILNAIKNSPAAIAGVQKNDIVLAVNQQSVVNKDINQVTSMIRNSDTATVILTIKRNDAIQPIDFALTRTEISLESVTSSLSEFGIGYLAINNFSNNTLHEVARQITKLQSNYGNSLTGLVLDLRDNPGGTLQSAVAVSDLFLQSGTIVTTRGRFYDANQSFSAKKGDILNGAPIVVLINENSASAAEILAAALKDNHRATLIGSQSFGKGSVQSLIPLGNGNTALKLTTAKYFTPSGQSIDGIGITPDWAINQTALSQIDKVVIIKNEQGNGNRMWPDLSPGDPLLLKAQQLLTMK</sequence>
<evidence type="ECO:0000256" key="2">
    <source>
        <dbReference type="ARBA" id="ARBA00022670"/>
    </source>
</evidence>
<dbReference type="GO" id="GO:0006508">
    <property type="term" value="P:proteolysis"/>
    <property type="evidence" value="ECO:0007669"/>
    <property type="project" value="UniProtKB-KW"/>
</dbReference>
<dbReference type="SMART" id="SM00245">
    <property type="entry name" value="TSPc"/>
    <property type="match status" value="1"/>
</dbReference>
<keyword evidence="9" id="KW-1185">Reference proteome</keyword>
<evidence type="ECO:0000313" key="8">
    <source>
        <dbReference type="EMBL" id="KPH62761.1"/>
    </source>
</evidence>
<accession>A0A0N0LZD1</accession>
<dbReference type="GO" id="GO:0008236">
    <property type="term" value="F:serine-type peptidase activity"/>
    <property type="evidence" value="ECO:0007669"/>
    <property type="project" value="UniProtKB-KW"/>
</dbReference>
<dbReference type="CDD" id="cd07560">
    <property type="entry name" value="Peptidase_S41_CPP"/>
    <property type="match status" value="1"/>
</dbReference>
<dbReference type="PROSITE" id="PS50106">
    <property type="entry name" value="PDZ"/>
    <property type="match status" value="1"/>
</dbReference>
<keyword evidence="4 5" id="KW-0720">Serine protease</keyword>
<dbReference type="InterPro" id="IPR005151">
    <property type="entry name" value="Tail-specific_protease"/>
</dbReference>
<evidence type="ECO:0000256" key="3">
    <source>
        <dbReference type="ARBA" id="ARBA00022801"/>
    </source>
</evidence>
<dbReference type="GO" id="GO:0030288">
    <property type="term" value="C:outer membrane-bounded periplasmic space"/>
    <property type="evidence" value="ECO:0007669"/>
    <property type="project" value="TreeGrafter"/>
</dbReference>
<dbReference type="Gene3D" id="2.30.42.10">
    <property type="match status" value="1"/>
</dbReference>
<dbReference type="InterPro" id="IPR041489">
    <property type="entry name" value="PDZ_6"/>
</dbReference>
<evidence type="ECO:0000256" key="5">
    <source>
        <dbReference type="RuleBase" id="RU004404"/>
    </source>
</evidence>
<comment type="similarity">
    <text evidence="1 5">Belongs to the peptidase S41A family.</text>
</comment>
<keyword evidence="6" id="KW-1133">Transmembrane helix</keyword>
<comment type="caution">
    <text evidence="8">The sequence shown here is derived from an EMBL/GenBank/DDBJ whole genome shotgun (WGS) entry which is preliminary data.</text>
</comment>
<dbReference type="AlphaFoldDB" id="A0A0N0LZD1"/>
<dbReference type="Pfam" id="PF03572">
    <property type="entry name" value="Peptidase_S41"/>
    <property type="match status" value="1"/>
</dbReference>
<dbReference type="SMART" id="SM00228">
    <property type="entry name" value="PDZ"/>
    <property type="match status" value="1"/>
</dbReference>
<dbReference type="Pfam" id="PF17820">
    <property type="entry name" value="PDZ_6"/>
    <property type="match status" value="1"/>
</dbReference>
<dbReference type="GO" id="GO:0007165">
    <property type="term" value="P:signal transduction"/>
    <property type="evidence" value="ECO:0007669"/>
    <property type="project" value="TreeGrafter"/>
</dbReference>
<keyword evidence="2 5" id="KW-0645">Protease</keyword>
<dbReference type="InterPro" id="IPR004447">
    <property type="entry name" value="Peptidase_S41A"/>
</dbReference>
<reference evidence="8 9" key="1">
    <citation type="submission" date="2015-08" db="EMBL/GenBank/DDBJ databases">
        <title>Draft Genome Sequence of Pseudoalteromonas porphyrae UCD-SED14.</title>
        <authorList>
            <person name="Coil D.A."/>
            <person name="Jospin G."/>
            <person name="Lee R.D."/>
            <person name="Eisen J.A."/>
        </authorList>
    </citation>
    <scope>NUCLEOTIDE SEQUENCE [LARGE SCALE GENOMIC DNA]</scope>
    <source>
        <strain evidence="8 9">UCD-SED14</strain>
    </source>
</reference>
<dbReference type="STRING" id="187330.AMS58_00570"/>
<keyword evidence="6" id="KW-0472">Membrane</keyword>
<dbReference type="SUPFAM" id="SSF52096">
    <property type="entry name" value="ClpP/crotonase"/>
    <property type="match status" value="1"/>
</dbReference>
<protein>
    <submittedName>
        <fullName evidence="8">Peptidase S41</fullName>
    </submittedName>
</protein>
<keyword evidence="6" id="KW-0812">Transmembrane</keyword>
<name>A0A0N0LZD1_9GAMM</name>
<dbReference type="Gene3D" id="3.90.226.10">
    <property type="entry name" value="2-enoyl-CoA Hydratase, Chain A, domain 1"/>
    <property type="match status" value="1"/>
</dbReference>
<dbReference type="CDD" id="cd06782">
    <property type="entry name" value="cpPDZ_CPP-like"/>
    <property type="match status" value="1"/>
</dbReference>
<dbReference type="InterPro" id="IPR036034">
    <property type="entry name" value="PDZ_sf"/>
</dbReference>
<dbReference type="SUPFAM" id="SSF50156">
    <property type="entry name" value="PDZ domain-like"/>
    <property type="match status" value="1"/>
</dbReference>
<evidence type="ECO:0000259" key="7">
    <source>
        <dbReference type="PROSITE" id="PS50106"/>
    </source>
</evidence>
<feature type="domain" description="PDZ" evidence="7">
    <location>
        <begin position="97"/>
        <end position="179"/>
    </location>
</feature>
<dbReference type="EMBL" id="LHPH01000012">
    <property type="protein sequence ID" value="KPH62761.1"/>
    <property type="molecule type" value="Genomic_DNA"/>
</dbReference>
<gene>
    <name evidence="8" type="ORF">ADS77_11965</name>
</gene>
<evidence type="ECO:0000256" key="1">
    <source>
        <dbReference type="ARBA" id="ARBA00009179"/>
    </source>
</evidence>
<dbReference type="PANTHER" id="PTHR32060:SF30">
    <property type="entry name" value="CARBOXY-TERMINAL PROCESSING PROTEASE CTPA"/>
    <property type="match status" value="1"/>
</dbReference>
<proteinExistence type="inferred from homology"/>
<dbReference type="GO" id="GO:0004175">
    <property type="term" value="F:endopeptidase activity"/>
    <property type="evidence" value="ECO:0007669"/>
    <property type="project" value="TreeGrafter"/>
</dbReference>
<dbReference type="PANTHER" id="PTHR32060">
    <property type="entry name" value="TAIL-SPECIFIC PROTEASE"/>
    <property type="match status" value="1"/>
</dbReference>
<dbReference type="Proteomes" id="UP000037848">
    <property type="component" value="Unassembled WGS sequence"/>
</dbReference>
<evidence type="ECO:0000256" key="6">
    <source>
        <dbReference type="SAM" id="Phobius"/>
    </source>
</evidence>
<evidence type="ECO:0000313" key="9">
    <source>
        <dbReference type="Proteomes" id="UP000037848"/>
    </source>
</evidence>
<evidence type="ECO:0000256" key="4">
    <source>
        <dbReference type="ARBA" id="ARBA00022825"/>
    </source>
</evidence>
<organism evidence="8 9">
    <name type="scientific">Pseudoalteromonas porphyrae</name>
    <dbReference type="NCBI Taxonomy" id="187330"/>
    <lineage>
        <taxon>Bacteria</taxon>
        <taxon>Pseudomonadati</taxon>
        <taxon>Pseudomonadota</taxon>
        <taxon>Gammaproteobacteria</taxon>
        <taxon>Alteromonadales</taxon>
        <taxon>Pseudoalteromonadaceae</taxon>
        <taxon>Pseudoalteromonas</taxon>
    </lineage>
</organism>
<dbReference type="PATRIC" id="fig|187330.3.peg.804"/>
<dbReference type="RefSeq" id="WP_054454608.1">
    <property type="nucleotide sequence ID" value="NZ_LHPH01000012.1"/>
</dbReference>
<feature type="transmembrane region" description="Helical" evidence="6">
    <location>
        <begin position="21"/>
        <end position="40"/>
    </location>
</feature>